<dbReference type="EMBL" id="CAJVPP010007960">
    <property type="protein sequence ID" value="CAG8693055.1"/>
    <property type="molecule type" value="Genomic_DNA"/>
</dbReference>
<keyword evidence="2" id="KW-1185">Reference proteome</keyword>
<evidence type="ECO:0000313" key="2">
    <source>
        <dbReference type="Proteomes" id="UP000789375"/>
    </source>
</evidence>
<reference evidence="1" key="1">
    <citation type="submission" date="2021-06" db="EMBL/GenBank/DDBJ databases">
        <authorList>
            <person name="Kallberg Y."/>
            <person name="Tangrot J."/>
            <person name="Rosling A."/>
        </authorList>
    </citation>
    <scope>NUCLEOTIDE SEQUENCE</scope>
    <source>
        <strain evidence="1">87-6 pot B 2015</strain>
    </source>
</reference>
<protein>
    <submittedName>
        <fullName evidence="1">14804_t:CDS:1</fullName>
    </submittedName>
</protein>
<evidence type="ECO:0000313" key="1">
    <source>
        <dbReference type="EMBL" id="CAG8693055.1"/>
    </source>
</evidence>
<feature type="non-terminal residue" evidence="1">
    <location>
        <position position="1"/>
    </location>
</feature>
<accession>A0A9N9HJ58</accession>
<comment type="caution">
    <text evidence="1">The sequence shown here is derived from an EMBL/GenBank/DDBJ whole genome shotgun (WGS) entry which is preliminary data.</text>
</comment>
<proteinExistence type="predicted"/>
<dbReference type="AlphaFoldDB" id="A0A9N9HJ58"/>
<gene>
    <name evidence="1" type="ORF">FMOSSE_LOCUS13440</name>
</gene>
<sequence length="70" mass="7580">SKLAVAATHIIRDVLHTSLLNFDQSLAEISGFFKTKLVSSLTTVMLALQGCTITSVEIKFQPLSLPVSFT</sequence>
<organism evidence="1 2">
    <name type="scientific">Funneliformis mosseae</name>
    <name type="common">Endomycorrhizal fungus</name>
    <name type="synonym">Glomus mosseae</name>
    <dbReference type="NCBI Taxonomy" id="27381"/>
    <lineage>
        <taxon>Eukaryota</taxon>
        <taxon>Fungi</taxon>
        <taxon>Fungi incertae sedis</taxon>
        <taxon>Mucoromycota</taxon>
        <taxon>Glomeromycotina</taxon>
        <taxon>Glomeromycetes</taxon>
        <taxon>Glomerales</taxon>
        <taxon>Glomeraceae</taxon>
        <taxon>Funneliformis</taxon>
    </lineage>
</organism>
<dbReference type="Proteomes" id="UP000789375">
    <property type="component" value="Unassembled WGS sequence"/>
</dbReference>
<name>A0A9N9HJ58_FUNMO</name>